<organism evidence="2 3">
    <name type="scientific">Pseudomonas fluorescens</name>
    <dbReference type="NCBI Taxonomy" id="294"/>
    <lineage>
        <taxon>Bacteria</taxon>
        <taxon>Pseudomonadati</taxon>
        <taxon>Pseudomonadota</taxon>
        <taxon>Gammaproteobacteria</taxon>
        <taxon>Pseudomonadales</taxon>
        <taxon>Pseudomonadaceae</taxon>
        <taxon>Pseudomonas</taxon>
    </lineage>
</organism>
<accession>A0A944DWK3</accession>
<dbReference type="RefSeq" id="WP_214913517.1">
    <property type="nucleotide sequence ID" value="NZ_JAGGNX010000012.1"/>
</dbReference>
<evidence type="ECO:0000313" key="3">
    <source>
        <dbReference type="Proteomes" id="UP000692896"/>
    </source>
</evidence>
<dbReference type="EMBL" id="JAGGOB010000012">
    <property type="protein sequence ID" value="MBT2328341.1"/>
    <property type="molecule type" value="Genomic_DNA"/>
</dbReference>
<comment type="caution">
    <text evidence="2">The sequence shown here is derived from an EMBL/GenBank/DDBJ whole genome shotgun (WGS) entry which is preliminary data.</text>
</comment>
<reference evidence="2" key="1">
    <citation type="submission" date="2021-03" db="EMBL/GenBank/DDBJ databases">
        <title>Genomic analysis provides insights into the functional capacity of soil bacteria communities inhabiting an altitudinal gradient in the Atacama Desert.</title>
        <authorList>
            <person name="Gonzalez M."/>
            <person name="Maldonado J."/>
            <person name="Maza F."/>
            <person name="Hodar C."/>
            <person name="Cortes M."/>
            <person name="Palma R."/>
            <person name="Andreani C."/>
            <person name="Gaete A."/>
            <person name="Vasquez-Dean J."/>
            <person name="Acuna V."/>
            <person name="Aguado M."/>
            <person name="Mandakovic D."/>
            <person name="Latorre M."/>
            <person name="Orellana A."/>
            <person name="Gutierrez R."/>
            <person name="Montecino M."/>
            <person name="Allende M."/>
            <person name="Maass A."/>
            <person name="Cambiazo V."/>
        </authorList>
    </citation>
    <scope>NUCLEOTIDE SEQUENCE</scope>
    <source>
        <strain evidence="2">ISL-25</strain>
    </source>
</reference>
<dbReference type="Gene3D" id="2.40.50.230">
    <property type="entry name" value="Gp5 N-terminal domain"/>
    <property type="match status" value="1"/>
</dbReference>
<dbReference type="Pfam" id="PF05954">
    <property type="entry name" value="Phage_GPD"/>
    <property type="match status" value="1"/>
</dbReference>
<gene>
    <name evidence="2" type="ORF">J7E47_06385</name>
</gene>
<sequence>MSDPASEPSFRLEIAGLPESFVVVAFTGSEAISEPFVFEVELLIGDTPLDFAGLLYRSVWLSFDGRGRGIHGQIHELVPHRQGAGCRVRIGPKLACLAQRFSQRVFSARSVPQIIRQVLKAHGIAGRQVCMDLRGDYPQRDFCTQYRESDLQFLQRVCAETGIYFHFEQARAGHCLVFTDSTDVSLPDDETVYRHEGTAPAVRSLRVQTDVSGELVALGRSDLMGLHCGRTLSLTAHPVEGWNQRWLLTKVEHRGQAGVYGNHFRAIPSGWPFVATGVAAKPRMLSRQRGWVVTVDEPQTQVAGRVAVQFDWVYQGEGARPSHCWLPLAPELAALGHAMGHGTEVLVSFIEGDPDRPLISALLDAPASGKKVDESPLGETSRQVHETPGADPLLLSAIQSAEPLVLLCLLPGGGSFNPCSQPLCTCRMLTQLGAGAAP</sequence>
<dbReference type="SUPFAM" id="SSF69279">
    <property type="entry name" value="Phage tail proteins"/>
    <property type="match status" value="2"/>
</dbReference>
<dbReference type="Gene3D" id="2.30.110.50">
    <property type="match status" value="1"/>
</dbReference>
<dbReference type="InterPro" id="IPR037026">
    <property type="entry name" value="Vgr_OB-fold_dom_sf"/>
</dbReference>
<evidence type="ECO:0000313" key="2">
    <source>
        <dbReference type="EMBL" id="MBT2328341.1"/>
    </source>
</evidence>
<dbReference type="SUPFAM" id="SSF69255">
    <property type="entry name" value="gp5 N-terminal domain-like"/>
    <property type="match status" value="1"/>
</dbReference>
<dbReference type="AlphaFoldDB" id="A0A944DWK3"/>
<dbReference type="Proteomes" id="UP000692896">
    <property type="component" value="Unassembled WGS sequence"/>
</dbReference>
<feature type="region of interest" description="Disordered" evidence="1">
    <location>
        <begin position="367"/>
        <end position="386"/>
    </location>
</feature>
<dbReference type="Gene3D" id="3.55.50.10">
    <property type="entry name" value="Baseplate protein-like domains"/>
    <property type="match status" value="1"/>
</dbReference>
<evidence type="ECO:0000256" key="1">
    <source>
        <dbReference type="SAM" id="MobiDB-lite"/>
    </source>
</evidence>
<protein>
    <submittedName>
        <fullName evidence="2">Type VI secretion protein</fullName>
    </submittedName>
</protein>
<name>A0A944DWK3_PSEFL</name>
<proteinExistence type="predicted"/>